<name>A0A1V4IDR1_9CLOT</name>
<feature type="compositionally biased region" description="Acidic residues" evidence="1">
    <location>
        <begin position="41"/>
        <end position="50"/>
    </location>
</feature>
<comment type="caution">
    <text evidence="2">The sequence shown here is derived from an EMBL/GenBank/DDBJ whole genome shotgun (WGS) entry which is preliminary data.</text>
</comment>
<dbReference type="AlphaFoldDB" id="A0A1V4IDR1"/>
<keyword evidence="3" id="KW-1185">Reference proteome</keyword>
<dbReference type="STRING" id="225345.CLCHR_42370"/>
<accession>A0A1V4IDR1</accession>
<dbReference type="EMBL" id="MZGT01000085">
    <property type="protein sequence ID" value="OPJ57785.1"/>
    <property type="molecule type" value="Genomic_DNA"/>
</dbReference>
<evidence type="ECO:0000313" key="3">
    <source>
        <dbReference type="Proteomes" id="UP000191056"/>
    </source>
</evidence>
<reference evidence="2 3" key="1">
    <citation type="submission" date="2017-03" db="EMBL/GenBank/DDBJ databases">
        <title>Genome sequence of Clostridium chromiireducens DSM 23318.</title>
        <authorList>
            <person name="Poehlein A."/>
            <person name="Daniel R."/>
        </authorList>
    </citation>
    <scope>NUCLEOTIDE SEQUENCE [LARGE SCALE GENOMIC DNA]</scope>
    <source>
        <strain evidence="2 3">DSM 23318</strain>
    </source>
</reference>
<organism evidence="2 3">
    <name type="scientific">Clostridium chromiireducens</name>
    <dbReference type="NCBI Taxonomy" id="225345"/>
    <lineage>
        <taxon>Bacteria</taxon>
        <taxon>Bacillati</taxon>
        <taxon>Bacillota</taxon>
        <taxon>Clostridia</taxon>
        <taxon>Eubacteriales</taxon>
        <taxon>Clostridiaceae</taxon>
        <taxon>Clostridium</taxon>
    </lineage>
</organism>
<evidence type="ECO:0000313" key="2">
    <source>
        <dbReference type="EMBL" id="OPJ57785.1"/>
    </source>
</evidence>
<evidence type="ECO:0000256" key="1">
    <source>
        <dbReference type="SAM" id="MobiDB-lite"/>
    </source>
</evidence>
<feature type="region of interest" description="Disordered" evidence="1">
    <location>
        <begin position="28"/>
        <end position="50"/>
    </location>
</feature>
<protein>
    <submittedName>
        <fullName evidence="2">Uncharacterized protein</fullName>
    </submittedName>
</protein>
<sequence length="50" mass="5652">MNFELVEISDNNVSGACFPDFFDDCNPTEEQDCMPNGYPDPEPDDGEDIY</sequence>
<dbReference type="Proteomes" id="UP000191056">
    <property type="component" value="Unassembled WGS sequence"/>
</dbReference>
<proteinExistence type="predicted"/>
<gene>
    <name evidence="2" type="ORF">CLCHR_42370</name>
</gene>
<dbReference type="RefSeq" id="WP_009171007.1">
    <property type="nucleotide sequence ID" value="NZ_MZGT01000085.1"/>
</dbReference>